<evidence type="ECO:0000256" key="1">
    <source>
        <dbReference type="ARBA" id="ARBA00004651"/>
    </source>
</evidence>
<proteinExistence type="inferred from homology"/>
<name>A0ABV8SDA0_9BACL</name>
<feature type="transmembrane region" description="Helical" evidence="7">
    <location>
        <begin position="671"/>
        <end position="693"/>
    </location>
</feature>
<feature type="transmembrane region" description="Helical" evidence="7">
    <location>
        <begin position="241"/>
        <end position="262"/>
    </location>
</feature>
<dbReference type="Gene3D" id="1.20.1640.10">
    <property type="entry name" value="Multidrug efflux transporter AcrB transmembrane domain"/>
    <property type="match status" value="2"/>
</dbReference>
<evidence type="ECO:0000256" key="6">
    <source>
        <dbReference type="ARBA" id="ARBA00023136"/>
    </source>
</evidence>
<feature type="transmembrane region" description="Helical" evidence="7">
    <location>
        <begin position="187"/>
        <end position="203"/>
    </location>
</feature>
<feature type="transmembrane region" description="Helical" evidence="7">
    <location>
        <begin position="738"/>
        <end position="768"/>
    </location>
</feature>
<keyword evidence="4 7" id="KW-0812">Transmembrane</keyword>
<organism evidence="9 10">
    <name type="scientific">Cohnella boryungensis</name>
    <dbReference type="NCBI Taxonomy" id="768479"/>
    <lineage>
        <taxon>Bacteria</taxon>
        <taxon>Bacillati</taxon>
        <taxon>Bacillota</taxon>
        <taxon>Bacilli</taxon>
        <taxon>Bacillales</taxon>
        <taxon>Paenibacillaceae</taxon>
        <taxon>Cohnella</taxon>
    </lineage>
</organism>
<feature type="domain" description="Membrane transport protein MMPL" evidence="8">
    <location>
        <begin position="568"/>
        <end position="807"/>
    </location>
</feature>
<keyword evidence="10" id="KW-1185">Reference proteome</keyword>
<dbReference type="PANTHER" id="PTHR33406">
    <property type="entry name" value="MEMBRANE PROTEIN MJ1562-RELATED"/>
    <property type="match status" value="1"/>
</dbReference>
<comment type="caution">
    <text evidence="9">The sequence shown here is derived from an EMBL/GenBank/DDBJ whole genome shotgun (WGS) entry which is preliminary data.</text>
</comment>
<evidence type="ECO:0000256" key="2">
    <source>
        <dbReference type="ARBA" id="ARBA00010157"/>
    </source>
</evidence>
<keyword evidence="5 7" id="KW-1133">Transmembrane helix</keyword>
<reference evidence="10" key="1">
    <citation type="journal article" date="2019" name="Int. J. Syst. Evol. Microbiol.">
        <title>The Global Catalogue of Microorganisms (GCM) 10K type strain sequencing project: providing services to taxonomists for standard genome sequencing and annotation.</title>
        <authorList>
            <consortium name="The Broad Institute Genomics Platform"/>
            <consortium name="The Broad Institute Genome Sequencing Center for Infectious Disease"/>
            <person name="Wu L."/>
            <person name="Ma J."/>
        </authorList>
    </citation>
    <scope>NUCLEOTIDE SEQUENCE [LARGE SCALE GENOMIC DNA]</scope>
    <source>
        <strain evidence="10">CGMCC 4.1641</strain>
    </source>
</reference>
<feature type="transmembrane region" description="Helical" evidence="7">
    <location>
        <begin position="774"/>
        <end position="796"/>
    </location>
</feature>
<dbReference type="Pfam" id="PF03176">
    <property type="entry name" value="MMPL"/>
    <property type="match status" value="2"/>
</dbReference>
<feature type="transmembrane region" description="Helical" evidence="7">
    <location>
        <begin position="321"/>
        <end position="351"/>
    </location>
</feature>
<evidence type="ECO:0000313" key="9">
    <source>
        <dbReference type="EMBL" id="MFC4304952.1"/>
    </source>
</evidence>
<evidence type="ECO:0000256" key="4">
    <source>
        <dbReference type="ARBA" id="ARBA00022692"/>
    </source>
</evidence>
<comment type="subcellular location">
    <subcellularLocation>
        <location evidence="1">Cell membrane</location>
        <topology evidence="1">Multi-pass membrane protein</topology>
    </subcellularLocation>
</comment>
<protein>
    <submittedName>
        <fullName evidence="9">MMPL family transporter</fullName>
    </submittedName>
</protein>
<evidence type="ECO:0000313" key="10">
    <source>
        <dbReference type="Proteomes" id="UP001595755"/>
    </source>
</evidence>
<evidence type="ECO:0000256" key="5">
    <source>
        <dbReference type="ARBA" id="ARBA00022989"/>
    </source>
</evidence>
<feature type="transmembrane region" description="Helical" evidence="7">
    <location>
        <begin position="379"/>
        <end position="396"/>
    </location>
</feature>
<accession>A0ABV8SDA0</accession>
<dbReference type="InterPro" id="IPR050545">
    <property type="entry name" value="Mycobact_MmpL"/>
</dbReference>
<dbReference type="InterPro" id="IPR004869">
    <property type="entry name" value="MMPL_dom"/>
</dbReference>
<feature type="transmembrane region" description="Helical" evidence="7">
    <location>
        <begin position="705"/>
        <end position="726"/>
    </location>
</feature>
<keyword evidence="6 7" id="KW-0472">Membrane</keyword>
<gene>
    <name evidence="9" type="ORF">ACFO1S_16090</name>
</gene>
<feature type="transmembrane region" description="Helical" evidence="7">
    <location>
        <begin position="283"/>
        <end position="309"/>
    </location>
</feature>
<dbReference type="Proteomes" id="UP001595755">
    <property type="component" value="Unassembled WGS sequence"/>
</dbReference>
<dbReference type="EMBL" id="JBHSED010000035">
    <property type="protein sequence ID" value="MFC4304952.1"/>
    <property type="molecule type" value="Genomic_DNA"/>
</dbReference>
<evidence type="ECO:0000259" key="8">
    <source>
        <dbReference type="Pfam" id="PF03176"/>
    </source>
</evidence>
<dbReference type="RefSeq" id="WP_204603592.1">
    <property type="nucleotide sequence ID" value="NZ_JBHSED010000035.1"/>
</dbReference>
<evidence type="ECO:0000256" key="7">
    <source>
        <dbReference type="SAM" id="Phobius"/>
    </source>
</evidence>
<comment type="similarity">
    <text evidence="2">Belongs to the resistance-nodulation-cell division (RND) (TC 2.A.6) family. MmpL subfamily.</text>
</comment>
<keyword evidence="3" id="KW-1003">Cell membrane</keyword>
<feature type="transmembrane region" description="Helical" evidence="7">
    <location>
        <begin position="210"/>
        <end position="235"/>
    </location>
</feature>
<feature type="transmembrane region" description="Helical" evidence="7">
    <location>
        <begin position="645"/>
        <end position="664"/>
    </location>
</feature>
<dbReference type="SUPFAM" id="SSF82866">
    <property type="entry name" value="Multidrug efflux transporter AcrB transmembrane domain"/>
    <property type="match status" value="2"/>
</dbReference>
<feature type="domain" description="Membrane transport protein MMPL" evidence="8">
    <location>
        <begin position="44"/>
        <end position="356"/>
    </location>
</feature>
<evidence type="ECO:0000256" key="3">
    <source>
        <dbReference type="ARBA" id="ARBA00022475"/>
    </source>
</evidence>
<dbReference type="PANTHER" id="PTHR33406:SF6">
    <property type="entry name" value="MEMBRANE PROTEIN YDGH-RELATED"/>
    <property type="match status" value="1"/>
</dbReference>
<sequence>MHHWIRWMAKLRWVVLLVWLAAALLSLFALPSLQDILRSSEQRYLPEGAESVAATRLLQNLDPESRSQSGAVIVLAREQGLTEADIQWMHRLTAKIEADKVQLGVSGVVASQSEPELAERLLSWDGTTLLALVNLPGTDFEDATKQSISRLKALLADPPDGATAALTGNAPLSQDFQQSAETGLRRTEYLTIGLVLAILLLLFRSPITPLLPLVTIGASFIIARGLVAACAQWGIPVSHFTESFLIAVLFGAGTDYCILLLHRYREEWRNDERSGGEVDRCAVLSRTLSGVGGTVLFSASTVFVAFLLLGMAEFGLYRSGFGVAIGMLVTVAAALTLAPALLLTLGPLVFWPGRRGPAEARPQTRVGTKLAALVSRRTVLVLVVSLVGFGPIALLYQGHRSFNDIAEIDPGLESVVGFRLAEAKFSAGELFPVTVAVTSSQSMRTKSGLAALEQVSSDLTELDFVQEVRSAVRPLGRKPEELTLSGRLKGSNPSDIIPRIKSEQQSLIAGLKAIALNAAPLSQGLPGMLSSFRQLQESIGQLLAAQLGNWNGQAEPAAESSKPPEVDASREKALNYYVSPDGRTTKLELILKSHPYSNEALDRISGLSERIRDSFNATWLSDPQVFMGGVSAKYDELSAISGRDFTRTSVLVMAGIAALLMLLLRSVLMPLIILLSLGLNYVMTMGLLELLFVRILGFEGLSWNVSFFVFIIIVALGVDYSIFLMARFQEERRNSNTAAAMTAAMSATGGVIVSAASIMAGTFGALAFSGVDTLIQIGIGALVGLLLYATLFMGLIMPACVIAMSRADSALSLGIKETLRKLRRS</sequence>